<dbReference type="InterPro" id="IPR036097">
    <property type="entry name" value="HisK_dim/P_sf"/>
</dbReference>
<dbReference type="InterPro" id="IPR003594">
    <property type="entry name" value="HATPase_dom"/>
</dbReference>
<dbReference type="SMART" id="SM00091">
    <property type="entry name" value="PAS"/>
    <property type="match status" value="2"/>
</dbReference>
<dbReference type="HOGENOM" id="CLU_000445_114_41_0"/>
<protein>
    <recommendedName>
        <fullName evidence="2">histidine kinase</fullName>
        <ecNumber evidence="2">2.7.13.3</ecNumber>
    </recommendedName>
</protein>
<dbReference type="SUPFAM" id="SSF55785">
    <property type="entry name" value="PYP-like sensor domain (PAS domain)"/>
    <property type="match status" value="3"/>
</dbReference>
<dbReference type="InterPro" id="IPR029016">
    <property type="entry name" value="GAF-like_dom_sf"/>
</dbReference>
<dbReference type="InterPro" id="IPR036890">
    <property type="entry name" value="HATPase_C_sf"/>
</dbReference>
<reference evidence="10" key="2">
    <citation type="submission" date="2011-01" db="EMBL/GenBank/DDBJ databases">
        <title>The complete genome of Deinococcus maricopensis DSM 21211.</title>
        <authorList>
            <consortium name="US DOE Joint Genome Institute (JGI-PGF)"/>
            <person name="Lucas S."/>
            <person name="Copeland A."/>
            <person name="Lapidus A."/>
            <person name="Goodwin L."/>
            <person name="Pitluck S."/>
            <person name="Kyrpides N."/>
            <person name="Mavromatis K."/>
            <person name="Pagani I."/>
            <person name="Ivanova N."/>
            <person name="Ovchinnikova G."/>
            <person name="Zeytun A."/>
            <person name="Detter J.C."/>
            <person name="Han C."/>
            <person name="Land M."/>
            <person name="Hauser L."/>
            <person name="Markowitz V."/>
            <person name="Cheng J.-F."/>
            <person name="Hugenholtz P."/>
            <person name="Woyke T."/>
            <person name="Wu D."/>
            <person name="Pukall R."/>
            <person name="Gehrich-Schroeter G."/>
            <person name="Brambilla E."/>
            <person name="Klenk H.-P."/>
            <person name="Eisen J.A."/>
        </authorList>
    </citation>
    <scope>NUCLEOTIDE SEQUENCE [LARGE SCALE GENOMIC DNA]</scope>
    <source>
        <strain evidence="10">DSM 21211 / LMG 22137 / NRRL B-23946 / LB-34</strain>
    </source>
</reference>
<dbReference type="InterPro" id="IPR000700">
    <property type="entry name" value="PAS-assoc_C"/>
</dbReference>
<keyword evidence="3" id="KW-0597">Phosphoprotein</keyword>
<dbReference type="PANTHER" id="PTHR43304:SF1">
    <property type="entry name" value="PAC DOMAIN-CONTAINING PROTEIN"/>
    <property type="match status" value="1"/>
</dbReference>
<dbReference type="SUPFAM" id="SSF47384">
    <property type="entry name" value="Homodimeric domain of signal transducing histidine kinase"/>
    <property type="match status" value="1"/>
</dbReference>
<keyword evidence="10" id="KW-1185">Reference proteome</keyword>
<dbReference type="KEGG" id="dmr:Deima_1017"/>
<evidence type="ECO:0000256" key="1">
    <source>
        <dbReference type="ARBA" id="ARBA00000085"/>
    </source>
</evidence>
<dbReference type="SMART" id="SM00387">
    <property type="entry name" value="HATPase_c"/>
    <property type="match status" value="1"/>
</dbReference>
<dbReference type="PROSITE" id="PS50109">
    <property type="entry name" value="HIS_KIN"/>
    <property type="match status" value="1"/>
</dbReference>
<dbReference type="SUPFAM" id="SSF55781">
    <property type="entry name" value="GAF domain-like"/>
    <property type="match status" value="2"/>
</dbReference>
<evidence type="ECO:0000259" key="8">
    <source>
        <dbReference type="PROSITE" id="PS50113"/>
    </source>
</evidence>
<dbReference type="Pfam" id="PF00512">
    <property type="entry name" value="HisKA"/>
    <property type="match status" value="1"/>
</dbReference>
<sequence length="984" mass="107018">MLNARGDRRAFIQWLVTLHPQLPADAPISAFLDHVLAHTPSACALLDTQERILCVNPAFAALTGRPAPAHVGEPLRDALPPGATPYVHAALQAARGEQPPPPPSPDGLHYRAFTVAGPDGQPAGSALLIDVDPGQDAARAQHLQRITGALARAFTSSDLIRTVLEQAVQATGAFRGTLIKSVEGDTLYLIGSTGYDEGFDDRWRQFNVNPAYPITHAVLTREAVFGTRALLQRDFPDVMPMLDARTQALVILPLLAGERLLGALTLSFDHEDAVLPARQAFARTLADACASALERARLYDAERAAGARAALLAEVSGALAASLEVRPTIERIATLATAHLADWAAVFLPDETGRMQAAVVAHDDPRQIELLRWLVARFPSDPAQYGSSAWVQRTGEPILLPAVPPGLVDGIEDPARRDAVRRMGLHSLILVPLTTQGRHLGVLGLATTHPERTYGPDDLALARELAQRAAMALDNASLFEASQRREARYRSLIDATRQTVWTTDDHGDLRGEQPGWTRLTGQAPHEHAHGGWIDHVHPDDRARTFAAWQDAVQQRHVYEVDHRLRVADGTYRHFHVRAVPVHTAFGDPPEWVGVHTDVTDRVRAEAALRDLNADLEARVQARTRDVLRLEERLATIIGHLPISLFALDDEGRFTLAEGHGALTGADAVGHSAFERYAPFPDLLGDVRCALAGEAVHAQRTLGERVLDTWYVPQHDETGRVSGVLGLRVDVTQRARVEAELARSNAELSRFAFVAAHDLQEPLRTIISFTELLERKHAADLSAGARRYLSFIVGGARRMKTLVDDLLAYSRVSADPPHLRPVPLSAAVTHALDALDAALHATAARVHVDALPDVLGDEGQLAQVFQNLIGNAVKFRRDGTSPEVRIHADRTGEMWHVRVHDNGIGMDPAYLERIFVMFQRLHAKSQYEGTGLGLAICQKIIEAHGGRIWADSAPGQGSTFHFTLRDARAPAPDAQPGPASSGGVV</sequence>
<evidence type="ECO:0000313" key="9">
    <source>
        <dbReference type="EMBL" id="ADV66670.1"/>
    </source>
</evidence>
<dbReference type="SMART" id="SM00086">
    <property type="entry name" value="PAC"/>
    <property type="match status" value="2"/>
</dbReference>
<dbReference type="PROSITE" id="PS50113">
    <property type="entry name" value="PAC"/>
    <property type="match status" value="1"/>
</dbReference>
<reference evidence="9 10" key="1">
    <citation type="journal article" date="2011" name="Stand. Genomic Sci.">
        <title>Complete genome sequence of Deinococcus maricopensis type strain (LB-34).</title>
        <authorList>
            <person name="Pukall R."/>
            <person name="Zeytun A."/>
            <person name="Lucas S."/>
            <person name="Lapidus A."/>
            <person name="Hammon N."/>
            <person name="Deshpande S."/>
            <person name="Nolan M."/>
            <person name="Cheng J.F."/>
            <person name="Pitluck S."/>
            <person name="Liolios K."/>
            <person name="Pagani I."/>
            <person name="Mikhailova N."/>
            <person name="Ivanova N."/>
            <person name="Mavromatis K."/>
            <person name="Pati A."/>
            <person name="Tapia R."/>
            <person name="Han C."/>
            <person name="Goodwin L."/>
            <person name="Chen A."/>
            <person name="Palaniappan K."/>
            <person name="Land M."/>
            <person name="Hauser L."/>
            <person name="Chang Y.J."/>
            <person name="Jeffries C.D."/>
            <person name="Brambilla E.M."/>
            <person name="Rohde M."/>
            <person name="Goker M."/>
            <person name="Detter J.C."/>
            <person name="Woyke T."/>
            <person name="Bristow J."/>
            <person name="Eisen J.A."/>
            <person name="Markowitz V."/>
            <person name="Hugenholtz P."/>
            <person name="Kyrpides N.C."/>
            <person name="Klenk H.P."/>
        </authorList>
    </citation>
    <scope>NUCLEOTIDE SEQUENCE [LARGE SCALE GENOMIC DNA]</scope>
    <source>
        <strain evidence="10">DSM 21211 / LMG 22137 / NRRL B-23946 / LB-34</strain>
    </source>
</reference>
<dbReference type="InterPro" id="IPR035965">
    <property type="entry name" value="PAS-like_dom_sf"/>
</dbReference>
<feature type="domain" description="Histidine kinase" evidence="6">
    <location>
        <begin position="753"/>
        <end position="967"/>
    </location>
</feature>
<evidence type="ECO:0000256" key="4">
    <source>
        <dbReference type="ARBA" id="ARBA00022679"/>
    </source>
</evidence>
<dbReference type="Gene3D" id="1.10.287.130">
    <property type="match status" value="1"/>
</dbReference>
<dbReference type="InterPro" id="IPR005467">
    <property type="entry name" value="His_kinase_dom"/>
</dbReference>
<evidence type="ECO:0000259" key="6">
    <source>
        <dbReference type="PROSITE" id="PS50109"/>
    </source>
</evidence>
<feature type="domain" description="PAC" evidence="8">
    <location>
        <begin position="558"/>
        <end position="610"/>
    </location>
</feature>
<evidence type="ECO:0000313" key="10">
    <source>
        <dbReference type="Proteomes" id="UP000008635"/>
    </source>
</evidence>
<dbReference type="Pfam" id="PF13185">
    <property type="entry name" value="GAF_2"/>
    <property type="match status" value="1"/>
</dbReference>
<dbReference type="InterPro" id="IPR001610">
    <property type="entry name" value="PAC"/>
</dbReference>
<dbReference type="InterPro" id="IPR052162">
    <property type="entry name" value="Sensor_kinase/Photoreceptor"/>
</dbReference>
<dbReference type="InterPro" id="IPR003661">
    <property type="entry name" value="HisK_dim/P_dom"/>
</dbReference>
<dbReference type="STRING" id="709986.Deima_1017"/>
<dbReference type="CDD" id="cd00082">
    <property type="entry name" value="HisKA"/>
    <property type="match status" value="1"/>
</dbReference>
<dbReference type="SMART" id="SM00388">
    <property type="entry name" value="HisKA"/>
    <property type="match status" value="1"/>
</dbReference>
<gene>
    <name evidence="9" type="ordered locus">Deima_1017</name>
</gene>
<dbReference type="Gene3D" id="3.30.565.10">
    <property type="entry name" value="Histidine kinase-like ATPase, C-terminal domain"/>
    <property type="match status" value="1"/>
</dbReference>
<keyword evidence="4" id="KW-0808">Transferase</keyword>
<name>E8U6I1_DEIML</name>
<evidence type="ECO:0000256" key="2">
    <source>
        <dbReference type="ARBA" id="ARBA00012438"/>
    </source>
</evidence>
<dbReference type="eggNOG" id="COG2203">
    <property type="taxonomic scope" value="Bacteria"/>
</dbReference>
<feature type="domain" description="PAS" evidence="7">
    <location>
        <begin position="485"/>
        <end position="555"/>
    </location>
</feature>
<dbReference type="InterPro" id="IPR013655">
    <property type="entry name" value="PAS_fold_3"/>
</dbReference>
<dbReference type="CDD" id="cd00130">
    <property type="entry name" value="PAS"/>
    <property type="match status" value="1"/>
</dbReference>
<dbReference type="SMART" id="SM00065">
    <property type="entry name" value="GAF"/>
    <property type="match status" value="2"/>
</dbReference>
<dbReference type="eggNOG" id="COG4251">
    <property type="taxonomic scope" value="Bacteria"/>
</dbReference>
<dbReference type="InterPro" id="IPR003018">
    <property type="entry name" value="GAF"/>
</dbReference>
<comment type="catalytic activity">
    <reaction evidence="1">
        <text>ATP + protein L-histidine = ADP + protein N-phospho-L-histidine.</text>
        <dbReference type="EC" id="2.7.13.3"/>
    </reaction>
</comment>
<dbReference type="AlphaFoldDB" id="E8U6I1"/>
<dbReference type="FunFam" id="3.30.565.10:FF:000006">
    <property type="entry name" value="Sensor histidine kinase WalK"/>
    <property type="match status" value="1"/>
</dbReference>
<dbReference type="Gene3D" id="3.30.450.20">
    <property type="entry name" value="PAS domain"/>
    <property type="match status" value="3"/>
</dbReference>
<dbReference type="PRINTS" id="PR00344">
    <property type="entry name" value="BCTRLSENSOR"/>
</dbReference>
<proteinExistence type="predicted"/>
<dbReference type="GO" id="GO:0000155">
    <property type="term" value="F:phosphorelay sensor kinase activity"/>
    <property type="evidence" value="ECO:0007669"/>
    <property type="project" value="InterPro"/>
</dbReference>
<accession>E8U6I1</accession>
<dbReference type="FunFam" id="3.30.450.20:FF:000099">
    <property type="entry name" value="Sensory box sensor histidine kinase"/>
    <property type="match status" value="1"/>
</dbReference>
<dbReference type="Gene3D" id="3.30.450.40">
    <property type="match status" value="2"/>
</dbReference>
<dbReference type="InterPro" id="IPR013656">
    <property type="entry name" value="PAS_4"/>
</dbReference>
<organism evidence="9 10">
    <name type="scientific">Deinococcus maricopensis (strain DSM 21211 / LMG 22137 / NRRL B-23946 / LB-34)</name>
    <dbReference type="NCBI Taxonomy" id="709986"/>
    <lineage>
        <taxon>Bacteria</taxon>
        <taxon>Thermotogati</taxon>
        <taxon>Deinococcota</taxon>
        <taxon>Deinococci</taxon>
        <taxon>Deinococcales</taxon>
        <taxon>Deinococcaceae</taxon>
        <taxon>Deinococcus</taxon>
    </lineage>
</organism>
<dbReference type="PANTHER" id="PTHR43304">
    <property type="entry name" value="PHYTOCHROME-LIKE PROTEIN CPH1"/>
    <property type="match status" value="1"/>
</dbReference>
<dbReference type="InterPro" id="IPR004358">
    <property type="entry name" value="Sig_transdc_His_kin-like_C"/>
</dbReference>
<dbReference type="Pfam" id="PF08448">
    <property type="entry name" value="PAS_4"/>
    <property type="match status" value="2"/>
</dbReference>
<dbReference type="Pfam" id="PF08447">
    <property type="entry name" value="PAS_3"/>
    <property type="match status" value="1"/>
</dbReference>
<evidence type="ECO:0000256" key="5">
    <source>
        <dbReference type="ARBA" id="ARBA00022777"/>
    </source>
</evidence>
<dbReference type="EC" id="2.7.13.3" evidence="2"/>
<keyword evidence="5 9" id="KW-0418">Kinase</keyword>
<dbReference type="EMBL" id="CP002454">
    <property type="protein sequence ID" value="ADV66670.1"/>
    <property type="molecule type" value="Genomic_DNA"/>
</dbReference>
<dbReference type="Pfam" id="PF02518">
    <property type="entry name" value="HATPase_c"/>
    <property type="match status" value="1"/>
</dbReference>
<evidence type="ECO:0000256" key="3">
    <source>
        <dbReference type="ARBA" id="ARBA00022553"/>
    </source>
</evidence>
<dbReference type="PROSITE" id="PS50112">
    <property type="entry name" value="PAS"/>
    <property type="match status" value="1"/>
</dbReference>
<dbReference type="Pfam" id="PF01590">
    <property type="entry name" value="GAF"/>
    <property type="match status" value="1"/>
</dbReference>
<dbReference type="NCBIfam" id="TIGR00229">
    <property type="entry name" value="sensory_box"/>
    <property type="match status" value="1"/>
</dbReference>
<dbReference type="InterPro" id="IPR000014">
    <property type="entry name" value="PAS"/>
</dbReference>
<dbReference type="Proteomes" id="UP000008635">
    <property type="component" value="Chromosome"/>
</dbReference>
<evidence type="ECO:0000259" key="7">
    <source>
        <dbReference type="PROSITE" id="PS50112"/>
    </source>
</evidence>
<dbReference type="SUPFAM" id="SSF55874">
    <property type="entry name" value="ATPase domain of HSP90 chaperone/DNA topoisomerase II/histidine kinase"/>
    <property type="match status" value="1"/>
</dbReference>